<reference evidence="11 12" key="1">
    <citation type="journal article" date="2020" name="J. Phycol.">
        <title>Comparative genome analysis reveals Cyanidiococcus gen. nov., a new extremophilic red algal genus sister to Cyanidioschyzon (Cyanidioschyzonaceae, Rhodophyta).</title>
        <authorList>
            <person name="Liu S.-L."/>
            <person name="Chiang Y.-R."/>
            <person name="Yoon H.S."/>
            <person name="Fu H.-Y."/>
        </authorList>
    </citation>
    <scope>NUCLEOTIDE SEQUENCE [LARGE SCALE GENOMIC DNA]</scope>
    <source>
        <strain evidence="11 12">THAL066</strain>
    </source>
</reference>
<keyword evidence="3" id="KW-0694">RNA-binding</keyword>
<keyword evidence="12" id="KW-1185">Reference proteome</keyword>
<dbReference type="GO" id="GO:0006412">
    <property type="term" value="P:translation"/>
    <property type="evidence" value="ECO:0007669"/>
    <property type="project" value="InterPro"/>
</dbReference>
<dbReference type="PANTHER" id="PTHR11661:SF1">
    <property type="entry name" value="LARGE RIBOSOMAL SUBUNIT PROTEIN UL11M"/>
    <property type="match status" value="1"/>
</dbReference>
<dbReference type="InterPro" id="IPR036796">
    <property type="entry name" value="Ribosomal_uL11_N_sf"/>
</dbReference>
<dbReference type="InterPro" id="IPR020784">
    <property type="entry name" value="Ribosomal_uL11_N"/>
</dbReference>
<evidence type="ECO:0000256" key="1">
    <source>
        <dbReference type="ARBA" id="ARBA00010537"/>
    </source>
</evidence>
<dbReference type="PANTHER" id="PTHR11661">
    <property type="entry name" value="60S RIBOSOMAL PROTEIN L12"/>
    <property type="match status" value="1"/>
</dbReference>
<dbReference type="GO" id="GO:0003735">
    <property type="term" value="F:structural constituent of ribosome"/>
    <property type="evidence" value="ECO:0007669"/>
    <property type="project" value="InterPro"/>
</dbReference>
<keyword evidence="2" id="KW-0699">rRNA-binding</keyword>
<dbReference type="Gene3D" id="1.10.10.250">
    <property type="entry name" value="Ribosomal protein L11, C-terminal domain"/>
    <property type="match status" value="1"/>
</dbReference>
<dbReference type="InterPro" id="IPR020783">
    <property type="entry name" value="Ribosomal_uL11_C"/>
</dbReference>
<evidence type="ECO:0000259" key="10">
    <source>
        <dbReference type="Pfam" id="PF03946"/>
    </source>
</evidence>
<dbReference type="InterPro" id="IPR000911">
    <property type="entry name" value="Ribosomal_uL11"/>
</dbReference>
<dbReference type="Gene3D" id="3.30.1550.10">
    <property type="entry name" value="Ribosomal protein L11/L12, N-terminal domain"/>
    <property type="match status" value="1"/>
</dbReference>
<dbReference type="Pfam" id="PF00298">
    <property type="entry name" value="Ribosomal_L11"/>
    <property type="match status" value="1"/>
</dbReference>
<dbReference type="CDD" id="cd00349">
    <property type="entry name" value="Ribosomal_L11"/>
    <property type="match status" value="1"/>
</dbReference>
<evidence type="ECO:0000256" key="7">
    <source>
        <dbReference type="ARBA" id="ARBA00040104"/>
    </source>
</evidence>
<feature type="domain" description="Large ribosomal subunit protein uL11 N-terminal" evidence="10">
    <location>
        <begin position="24"/>
        <end position="81"/>
    </location>
</feature>
<keyword evidence="5 8" id="KW-0687">Ribonucleoprotein</keyword>
<keyword evidence="4 8" id="KW-0689">Ribosomal protein</keyword>
<organism evidence="11 12">
    <name type="scientific">Cyanidiococcus yangmingshanensis</name>
    <dbReference type="NCBI Taxonomy" id="2690220"/>
    <lineage>
        <taxon>Eukaryota</taxon>
        <taxon>Rhodophyta</taxon>
        <taxon>Bangiophyceae</taxon>
        <taxon>Cyanidiales</taxon>
        <taxon>Cyanidiaceae</taxon>
        <taxon>Cyanidiococcus</taxon>
    </lineage>
</organism>
<dbReference type="FunFam" id="1.10.10.250:FF:000003">
    <property type="entry name" value="Mitochondrial ribosomal protein L11"/>
    <property type="match status" value="1"/>
</dbReference>
<comment type="similarity">
    <text evidence="1 8">Belongs to the universal ribosomal protein uL11 family.</text>
</comment>
<evidence type="ECO:0000256" key="6">
    <source>
        <dbReference type="ARBA" id="ARBA00035540"/>
    </source>
</evidence>
<dbReference type="AlphaFoldDB" id="A0A7J7IQC5"/>
<evidence type="ECO:0000259" key="9">
    <source>
        <dbReference type="Pfam" id="PF00298"/>
    </source>
</evidence>
<dbReference type="EMBL" id="VWRR01000001">
    <property type="protein sequence ID" value="KAF6005316.1"/>
    <property type="molecule type" value="Genomic_DNA"/>
</dbReference>
<dbReference type="SMART" id="SM00649">
    <property type="entry name" value="RL11"/>
    <property type="match status" value="1"/>
</dbReference>
<evidence type="ECO:0000256" key="3">
    <source>
        <dbReference type="ARBA" id="ARBA00022884"/>
    </source>
</evidence>
<gene>
    <name evidence="11" type="primary">MRPL11</name>
    <name evidence="11" type="ORF">F1559_004347</name>
</gene>
<dbReference type="FunFam" id="3.30.1550.10:FF:000005">
    <property type="entry name" value="50S ribosomal protein L11"/>
    <property type="match status" value="1"/>
</dbReference>
<dbReference type="Proteomes" id="UP000530660">
    <property type="component" value="Unassembled WGS sequence"/>
</dbReference>
<dbReference type="GO" id="GO:0005762">
    <property type="term" value="C:mitochondrial large ribosomal subunit"/>
    <property type="evidence" value="ECO:0007669"/>
    <property type="project" value="TreeGrafter"/>
</dbReference>
<evidence type="ECO:0000256" key="2">
    <source>
        <dbReference type="ARBA" id="ARBA00022730"/>
    </source>
</evidence>
<evidence type="ECO:0000313" key="12">
    <source>
        <dbReference type="Proteomes" id="UP000530660"/>
    </source>
</evidence>
<name>A0A7J7IQC5_9RHOD</name>
<dbReference type="NCBIfam" id="TIGR01632">
    <property type="entry name" value="L11_bact"/>
    <property type="match status" value="1"/>
</dbReference>
<dbReference type="SUPFAM" id="SSF54747">
    <property type="entry name" value="Ribosomal L11/L12e N-terminal domain"/>
    <property type="match status" value="1"/>
</dbReference>
<dbReference type="PROSITE" id="PS00359">
    <property type="entry name" value="RIBOSOMAL_L11"/>
    <property type="match status" value="1"/>
</dbReference>
<dbReference type="InterPro" id="IPR006519">
    <property type="entry name" value="Ribosomal_uL11_bac-typ"/>
</dbReference>
<proteinExistence type="inferred from homology"/>
<evidence type="ECO:0000256" key="5">
    <source>
        <dbReference type="ARBA" id="ARBA00023274"/>
    </source>
</evidence>
<feature type="domain" description="Large ribosomal subunit protein uL11 C-terminal" evidence="9">
    <location>
        <begin position="87"/>
        <end position="157"/>
    </location>
</feature>
<comment type="caution">
    <text evidence="11">The sequence shown here is derived from an EMBL/GenBank/DDBJ whole genome shotgun (WGS) entry which is preliminary data.</text>
</comment>
<dbReference type="Pfam" id="PF03946">
    <property type="entry name" value="Ribosomal_L11_N"/>
    <property type="match status" value="1"/>
</dbReference>
<dbReference type="SUPFAM" id="SSF46906">
    <property type="entry name" value="Ribosomal protein L11, C-terminal domain"/>
    <property type="match status" value="1"/>
</dbReference>
<dbReference type="InterPro" id="IPR020785">
    <property type="entry name" value="Ribosomal_uL11_CS"/>
</dbReference>
<dbReference type="HAMAP" id="MF_00736">
    <property type="entry name" value="Ribosomal_uL11"/>
    <property type="match status" value="1"/>
</dbReference>
<sequence length="182" mass="19357">MSASGGKAKTALSTGAKAVRQRLKMLLPAGKAAPGPPIGPRLGQVGLNIMQFCKEFNQSTAAIEEGVPIPTLITAYTDRSFVFETRKPPVSFFLRRLAGVEKGSSNPGRTFVGEPVTLSAVYELAQIKQQDANLRYTSLESLCKSIIGTARSMGIRIVDDRALAPAGQSSGPRPELVTPVDE</sequence>
<accession>A0A7J7IQC5</accession>
<protein>
    <recommendedName>
        <fullName evidence="7">Large ribosomal subunit protein uL11m</fullName>
    </recommendedName>
    <alternativeName>
        <fullName evidence="6">50S ribosomal protein L11, chloroplastic</fullName>
    </alternativeName>
</protein>
<evidence type="ECO:0000256" key="8">
    <source>
        <dbReference type="RuleBase" id="RU003978"/>
    </source>
</evidence>
<dbReference type="InterPro" id="IPR036769">
    <property type="entry name" value="Ribosomal_uL11_C_sf"/>
</dbReference>
<dbReference type="GO" id="GO:0070180">
    <property type="term" value="F:large ribosomal subunit rRNA binding"/>
    <property type="evidence" value="ECO:0007669"/>
    <property type="project" value="TreeGrafter"/>
</dbReference>
<evidence type="ECO:0000256" key="4">
    <source>
        <dbReference type="ARBA" id="ARBA00022980"/>
    </source>
</evidence>
<evidence type="ECO:0000313" key="11">
    <source>
        <dbReference type="EMBL" id="KAF6005316.1"/>
    </source>
</evidence>
<dbReference type="OrthoDB" id="1091498at2759"/>